<evidence type="ECO:0000256" key="1">
    <source>
        <dbReference type="SAM" id="MobiDB-lite"/>
    </source>
</evidence>
<dbReference type="Pfam" id="PF00240">
    <property type="entry name" value="ubiquitin"/>
    <property type="match status" value="1"/>
</dbReference>
<evidence type="ECO:0000259" key="2">
    <source>
        <dbReference type="PROSITE" id="PS50053"/>
    </source>
</evidence>
<dbReference type="HOGENOM" id="CLU_357342_0_0_1"/>
<feature type="region of interest" description="Disordered" evidence="1">
    <location>
        <begin position="642"/>
        <end position="683"/>
    </location>
</feature>
<dbReference type="KEGG" id="ptm:GSPATT00024845001"/>
<dbReference type="EMBL" id="CT868666">
    <property type="protein sequence ID" value="CAK92114.1"/>
    <property type="molecule type" value="Genomic_DNA"/>
</dbReference>
<dbReference type="RefSeq" id="XP_001459511.1">
    <property type="nucleotide sequence ID" value="XM_001459474.2"/>
</dbReference>
<organism evidence="3 4">
    <name type="scientific">Paramecium tetraurelia</name>
    <dbReference type="NCBI Taxonomy" id="5888"/>
    <lineage>
        <taxon>Eukaryota</taxon>
        <taxon>Sar</taxon>
        <taxon>Alveolata</taxon>
        <taxon>Ciliophora</taxon>
        <taxon>Intramacronucleata</taxon>
        <taxon>Oligohymenophorea</taxon>
        <taxon>Peniculida</taxon>
        <taxon>Parameciidae</taxon>
        <taxon>Paramecium</taxon>
    </lineage>
</organism>
<dbReference type="CDD" id="cd17039">
    <property type="entry name" value="Ubl_ubiquitin_like"/>
    <property type="match status" value="1"/>
</dbReference>
<dbReference type="InterPro" id="IPR000626">
    <property type="entry name" value="Ubiquitin-like_dom"/>
</dbReference>
<protein>
    <recommendedName>
        <fullName evidence="2">Ubiquitin-like domain-containing protein</fullName>
    </recommendedName>
</protein>
<dbReference type="OrthoDB" id="312651at2759"/>
<dbReference type="Proteomes" id="UP000000600">
    <property type="component" value="Unassembled WGS sequence"/>
</dbReference>
<evidence type="ECO:0000313" key="3">
    <source>
        <dbReference type="EMBL" id="CAK92114.1"/>
    </source>
</evidence>
<dbReference type="Gene3D" id="3.10.20.90">
    <property type="entry name" value="Phosphatidylinositol 3-kinase Catalytic Subunit, Chain A, domain 1"/>
    <property type="match status" value="3"/>
</dbReference>
<name>A0E9Z7_PARTE</name>
<reference evidence="3 4" key="1">
    <citation type="journal article" date="2006" name="Nature">
        <title>Global trends of whole-genome duplications revealed by the ciliate Paramecium tetraurelia.</title>
        <authorList>
            <consortium name="Genoscope"/>
            <person name="Aury J.-M."/>
            <person name="Jaillon O."/>
            <person name="Duret L."/>
            <person name="Noel B."/>
            <person name="Jubin C."/>
            <person name="Porcel B.M."/>
            <person name="Segurens B."/>
            <person name="Daubin V."/>
            <person name="Anthouard V."/>
            <person name="Aiach N."/>
            <person name="Arnaiz O."/>
            <person name="Billaut A."/>
            <person name="Beisson J."/>
            <person name="Blanc I."/>
            <person name="Bouhouche K."/>
            <person name="Camara F."/>
            <person name="Duharcourt S."/>
            <person name="Guigo R."/>
            <person name="Gogendeau D."/>
            <person name="Katinka M."/>
            <person name="Keller A.-M."/>
            <person name="Kissmehl R."/>
            <person name="Klotz C."/>
            <person name="Koll F."/>
            <person name="Le Moue A."/>
            <person name="Lepere C."/>
            <person name="Malinsky S."/>
            <person name="Nowacki M."/>
            <person name="Nowak J.K."/>
            <person name="Plattner H."/>
            <person name="Poulain J."/>
            <person name="Ruiz F."/>
            <person name="Serrano V."/>
            <person name="Zagulski M."/>
            <person name="Dessen P."/>
            <person name="Betermier M."/>
            <person name="Weissenbach J."/>
            <person name="Scarpelli C."/>
            <person name="Schachter V."/>
            <person name="Sperling L."/>
            <person name="Meyer E."/>
            <person name="Cohen J."/>
            <person name="Wincker P."/>
        </authorList>
    </citation>
    <scope>NUCLEOTIDE SEQUENCE [LARGE SCALE GENOMIC DNA]</scope>
    <source>
        <strain evidence="3 4">Stock d4-2</strain>
    </source>
</reference>
<dbReference type="SUPFAM" id="SSF54236">
    <property type="entry name" value="Ubiquitin-like"/>
    <property type="match status" value="4"/>
</dbReference>
<feature type="domain" description="Ubiquitin-like" evidence="2">
    <location>
        <begin position="707"/>
        <end position="779"/>
    </location>
</feature>
<feature type="compositionally biased region" description="Low complexity" evidence="1">
    <location>
        <begin position="648"/>
        <end position="671"/>
    </location>
</feature>
<dbReference type="InterPro" id="IPR029071">
    <property type="entry name" value="Ubiquitin-like_domsf"/>
</dbReference>
<dbReference type="OMA" id="QCNILID"/>
<dbReference type="SMART" id="SM00213">
    <property type="entry name" value="UBQ"/>
    <property type="match status" value="3"/>
</dbReference>
<evidence type="ECO:0000313" key="4">
    <source>
        <dbReference type="Proteomes" id="UP000000600"/>
    </source>
</evidence>
<gene>
    <name evidence="3" type="ORF">GSPATT00024845001</name>
</gene>
<dbReference type="InParanoid" id="A0E9Z7"/>
<accession>A0E9Z7</accession>
<dbReference type="InterPro" id="IPR041207">
    <property type="entry name" value="NUB1_ubiquitin-like_dom"/>
</dbReference>
<proteinExistence type="predicted"/>
<dbReference type="GeneID" id="5045296"/>
<dbReference type="Pfam" id="PF18037">
    <property type="entry name" value="Ubiquitin_5"/>
    <property type="match status" value="1"/>
</dbReference>
<dbReference type="AlphaFoldDB" id="A0E9Z7"/>
<feature type="domain" description="Ubiquitin-like" evidence="2">
    <location>
        <begin position="315"/>
        <end position="380"/>
    </location>
</feature>
<sequence>MNLKIEVLGSKAQFVQLDSNLLVEEAIDAIIKKLKLKEQNQQLGLYINGIELKRNTRVIQKNMFANDILQLRKVEQVKQVQGIKLRFNNQTKIAYVYLDDLNIVLYDQVEKQFSLSKDSFNLTFNDQILKKQIPLKLNQIDATSIVEVKTYNQFLQSKQMIELKLKYQMECKNFSFDLYGKVFQLEESAKALFQIKQDICIQYDKQILLPDQSLVEVDINKNNCLLILPKDSYQQSLSYVNIEIEYNGQLFPLQVSTDTLINELINLLKNQLDLTNIDIMKGYQVLPIDQTISQLYIKENSRLNVIPKQNNTLKLEIQIRNNIEKMEVENETVIQELIEQIESNFQLQNIELKLSNGQKLLLKNQTLKQYNIQNGTLLLVESTQQQQIRQSNGNDFYNNNNTIKVSVLYQQQRFEYQFLNNQLIQDLEKKMREKLNCPNKIQLVDQNKVLNLQNTFLQEGITSGCVLQCNILIDKIRIIEQPIMQKLFLKLIILFQNQQKEQMLDENTQLQAVIQSIKQQFSIDYEIYLKTKDRNLDSSKTLKENQIKDNTQIFVQKAIFKLTIIFKGEMQTLEATYDTLGEELQQQIKNQYQIVDDFDLLINGKKINPKQYLKDQGVKNQQILDVQIKKGQGIKILEQKNLDNPKNQQMQQQSQSQTDQKFQKVQYQQSQDGKINKTNSQDKPKISSKIIVREIVDMDQNSNFKSEQVFIKLKSNNLKESFEQIIEMQYETTISEIREYLIGNYQINNEIKLIFKGKELENNQNLANIQIKDHETIFVEPNSYH</sequence>
<keyword evidence="4" id="KW-1185">Reference proteome</keyword>
<dbReference type="PROSITE" id="PS50053">
    <property type="entry name" value="UBIQUITIN_2"/>
    <property type="match status" value="2"/>
</dbReference>